<dbReference type="EMBL" id="MSIE01000002">
    <property type="protein sequence ID" value="OLF19194.1"/>
    <property type="molecule type" value="Genomic_DNA"/>
</dbReference>
<evidence type="ECO:0000256" key="1">
    <source>
        <dbReference type="ARBA" id="ARBA00022679"/>
    </source>
</evidence>
<dbReference type="InterPro" id="IPR009081">
    <property type="entry name" value="PP-bd_ACP"/>
</dbReference>
<feature type="domain" description="Carrier" evidence="3">
    <location>
        <begin position="332"/>
        <end position="412"/>
    </location>
</feature>
<dbReference type="STRING" id="1912961.BU204_02210"/>
<name>A0A1Q8CXW1_9PSEU</name>
<evidence type="ECO:0000313" key="4">
    <source>
        <dbReference type="EMBL" id="OLF19194.1"/>
    </source>
</evidence>
<dbReference type="InterPro" id="IPR013747">
    <property type="entry name" value="ACP_syn_III_C"/>
</dbReference>
<protein>
    <recommendedName>
        <fullName evidence="3">Carrier domain-containing protein</fullName>
    </recommendedName>
</protein>
<dbReference type="Pfam" id="PF08541">
    <property type="entry name" value="ACP_syn_III_C"/>
    <property type="match status" value="1"/>
</dbReference>
<keyword evidence="1" id="KW-0808">Transferase</keyword>
<accession>A0A1Q8CXW1</accession>
<evidence type="ECO:0000313" key="5">
    <source>
        <dbReference type="Proteomes" id="UP000185596"/>
    </source>
</evidence>
<keyword evidence="5" id="KW-1185">Reference proteome</keyword>
<dbReference type="InterPro" id="IPR016039">
    <property type="entry name" value="Thiolase-like"/>
</dbReference>
<dbReference type="RefSeq" id="WP_075123798.1">
    <property type="nucleotide sequence ID" value="NZ_MSIE01000002.1"/>
</dbReference>
<dbReference type="GO" id="GO:0016746">
    <property type="term" value="F:acyltransferase activity"/>
    <property type="evidence" value="ECO:0007669"/>
    <property type="project" value="UniProtKB-KW"/>
</dbReference>
<dbReference type="AlphaFoldDB" id="A0A1Q8CXW1"/>
<evidence type="ECO:0000256" key="2">
    <source>
        <dbReference type="ARBA" id="ARBA00023315"/>
    </source>
</evidence>
<dbReference type="PANTHER" id="PTHR34069">
    <property type="entry name" value="3-OXOACYL-[ACYL-CARRIER-PROTEIN] SYNTHASE 3"/>
    <property type="match status" value="1"/>
</dbReference>
<dbReference type="SUPFAM" id="SSF47336">
    <property type="entry name" value="ACP-like"/>
    <property type="match status" value="1"/>
</dbReference>
<dbReference type="GO" id="GO:0044550">
    <property type="term" value="P:secondary metabolite biosynthetic process"/>
    <property type="evidence" value="ECO:0007669"/>
    <property type="project" value="TreeGrafter"/>
</dbReference>
<dbReference type="Pfam" id="PF00550">
    <property type="entry name" value="PP-binding"/>
    <property type="match status" value="1"/>
</dbReference>
<sequence>MTTTLADVAAFLPERRVPVEELGPELGLRGTQVRVLRRFNGLGEVRRQRPGETLVDLLEGAVRALASLRGREHLVRYVIHARGVPVVVPYPVNPVHELLARLGLRCTTAFTVTHHACVSALVAIDVAGRLVARHPDPGALALVVAGEQVFTQDQRLAPDHRVFGEGAGACLVSADGPGDALLSFASGQRGDLDHYGTDGAAAMEGFAREYTELLGEVILAAVKRADLSLDDIALVLPHNVNVVSWRRVCRRLGLPVDRVLLDNVPLVGHTPSADTFINHASAVALGRLAPGDRYLTAGAGLGSVFSAMVLEHKVSEHTVSATHGSGNMAATDLRTRVVSTLGVLLGRMFGDDLPAVCEETRLFDELGLSSSRTLELLLALEDQLDLQVDVEEIDRRDLASVGSLADFVVAHVDGGEPCS</sequence>
<gene>
    <name evidence="4" type="ORF">BU204_02210</name>
</gene>
<dbReference type="Gene3D" id="1.10.1200.10">
    <property type="entry name" value="ACP-like"/>
    <property type="match status" value="1"/>
</dbReference>
<dbReference type="SUPFAM" id="SSF53901">
    <property type="entry name" value="Thiolase-like"/>
    <property type="match status" value="1"/>
</dbReference>
<dbReference type="PANTHER" id="PTHR34069:SF2">
    <property type="entry name" value="BETA-KETOACYL-[ACYL-CARRIER-PROTEIN] SYNTHASE III"/>
    <property type="match status" value="1"/>
</dbReference>
<organism evidence="4 5">
    <name type="scientific">Actinophytocola xanthii</name>
    <dbReference type="NCBI Taxonomy" id="1912961"/>
    <lineage>
        <taxon>Bacteria</taxon>
        <taxon>Bacillati</taxon>
        <taxon>Actinomycetota</taxon>
        <taxon>Actinomycetes</taxon>
        <taxon>Pseudonocardiales</taxon>
        <taxon>Pseudonocardiaceae</taxon>
    </lineage>
</organism>
<reference evidence="4 5" key="1">
    <citation type="submission" date="2016-12" db="EMBL/GenBank/DDBJ databases">
        <title>The draft genome sequence of Actinophytocola sp. 11-183.</title>
        <authorList>
            <person name="Wang W."/>
            <person name="Yuan L."/>
        </authorList>
    </citation>
    <scope>NUCLEOTIDE SEQUENCE [LARGE SCALE GENOMIC DNA]</scope>
    <source>
        <strain evidence="4 5">11-183</strain>
    </source>
</reference>
<proteinExistence type="predicted"/>
<keyword evidence="2" id="KW-0012">Acyltransferase</keyword>
<dbReference type="InterPro" id="IPR036736">
    <property type="entry name" value="ACP-like_sf"/>
</dbReference>
<comment type="caution">
    <text evidence="4">The sequence shown here is derived from an EMBL/GenBank/DDBJ whole genome shotgun (WGS) entry which is preliminary data.</text>
</comment>
<evidence type="ECO:0000259" key="3">
    <source>
        <dbReference type="PROSITE" id="PS50075"/>
    </source>
</evidence>
<dbReference type="Proteomes" id="UP000185596">
    <property type="component" value="Unassembled WGS sequence"/>
</dbReference>
<dbReference type="PROSITE" id="PS50075">
    <property type="entry name" value="CARRIER"/>
    <property type="match status" value="1"/>
</dbReference>
<dbReference type="OrthoDB" id="2636646at2"/>
<dbReference type="Gene3D" id="3.40.47.10">
    <property type="match status" value="2"/>
</dbReference>